<accession>A0A7W9UQ45</accession>
<feature type="signal peptide" evidence="2">
    <location>
        <begin position="1"/>
        <end position="20"/>
    </location>
</feature>
<protein>
    <recommendedName>
        <fullName evidence="3">Tail specific protease domain-containing protein</fullName>
    </recommendedName>
</protein>
<evidence type="ECO:0000259" key="3">
    <source>
        <dbReference type="SMART" id="SM00245"/>
    </source>
</evidence>
<proteinExistence type="predicted"/>
<dbReference type="SMART" id="SM00245">
    <property type="entry name" value="TSPc"/>
    <property type="match status" value="1"/>
</dbReference>
<dbReference type="Gene3D" id="3.30.750.44">
    <property type="match status" value="1"/>
</dbReference>
<name>A0A7W9UQ45_9ACTN</name>
<dbReference type="Gene3D" id="3.90.226.10">
    <property type="entry name" value="2-enoyl-CoA Hydratase, Chain A, domain 1"/>
    <property type="match status" value="1"/>
</dbReference>
<dbReference type="GO" id="GO:0008236">
    <property type="term" value="F:serine-type peptidase activity"/>
    <property type="evidence" value="ECO:0007669"/>
    <property type="project" value="InterPro"/>
</dbReference>
<feature type="domain" description="Tail specific protease" evidence="3">
    <location>
        <begin position="214"/>
        <end position="431"/>
    </location>
</feature>
<sequence length="457" mass="50525">MRIVTATVAALAFAAMAVPAATLAPPRSPVTDGVWRTDGYGTLLVLGQGGLRQYQTTSVSCIEGDSARQTGPGSYTTSDGTVLTVRTGRDDDHARIAEDGSVGHRELTRIRTLPDDCGRPAPKDPRAGFDALWQTFEENYPFFGRKGVDWHAVRDRYRPQVHRNTTGPELFGIFSRMLKPLYDVHVTVEDGERDFFEVRPGTEPPSEELDDRAKRFIEARDLKDATHRQDFAEGHITYADLRDDLGYLRISAFDHFAGDDAPYTAHRTELDRALDTVLTPSRTRRLKGLIIDLRVNDGGYDALGIRTAGRLTDTPYTAYAKRVRNDPADHTRHTRPEPVPVVPADAPRYTGPIAVLTGGSTVSAGETFTQALFDRTGRTVRIGRPTQGVFSDPLTRSLPGDMFFTLPNEEYLTRTGRTFDGTGIPPDLTEPVFTEEEFAKNRDSAFDRAVAVLRAPG</sequence>
<dbReference type="SUPFAM" id="SSF52096">
    <property type="entry name" value="ClpP/crotonase"/>
    <property type="match status" value="1"/>
</dbReference>
<keyword evidence="5" id="KW-1185">Reference proteome</keyword>
<evidence type="ECO:0000256" key="1">
    <source>
        <dbReference type="SAM" id="MobiDB-lite"/>
    </source>
</evidence>
<dbReference type="RefSeq" id="WP_184964118.1">
    <property type="nucleotide sequence ID" value="NZ_BAAAWF010000087.1"/>
</dbReference>
<evidence type="ECO:0000313" key="4">
    <source>
        <dbReference type="EMBL" id="MBB5927032.1"/>
    </source>
</evidence>
<dbReference type="EMBL" id="JACHJK010000003">
    <property type="protein sequence ID" value="MBB5927032.1"/>
    <property type="molecule type" value="Genomic_DNA"/>
</dbReference>
<reference evidence="4 5" key="1">
    <citation type="submission" date="2020-08" db="EMBL/GenBank/DDBJ databases">
        <title>Genomic Encyclopedia of Type Strains, Phase III (KMG-III): the genomes of soil and plant-associated and newly described type strains.</title>
        <authorList>
            <person name="Whitman W."/>
        </authorList>
    </citation>
    <scope>NUCLEOTIDE SEQUENCE [LARGE SCALE GENOMIC DNA]</scope>
    <source>
        <strain evidence="4 5">CECT 3313</strain>
    </source>
</reference>
<dbReference type="GO" id="GO:0006508">
    <property type="term" value="P:proteolysis"/>
    <property type="evidence" value="ECO:0007669"/>
    <property type="project" value="InterPro"/>
</dbReference>
<dbReference type="Pfam" id="PF14684">
    <property type="entry name" value="Tricorn_C1"/>
    <property type="match status" value="1"/>
</dbReference>
<dbReference type="Pfam" id="PF03572">
    <property type="entry name" value="Peptidase_S41"/>
    <property type="match status" value="1"/>
</dbReference>
<comment type="caution">
    <text evidence="4">The sequence shown here is derived from an EMBL/GenBank/DDBJ whole genome shotgun (WGS) entry which is preliminary data.</text>
</comment>
<organism evidence="4 5">
    <name type="scientific">Streptomyces echinatus</name>
    <dbReference type="NCBI Taxonomy" id="67293"/>
    <lineage>
        <taxon>Bacteria</taxon>
        <taxon>Bacillati</taxon>
        <taxon>Actinomycetota</taxon>
        <taxon>Actinomycetes</taxon>
        <taxon>Kitasatosporales</taxon>
        <taxon>Streptomycetaceae</taxon>
        <taxon>Streptomyces</taxon>
    </lineage>
</organism>
<evidence type="ECO:0000313" key="5">
    <source>
        <dbReference type="Proteomes" id="UP000585836"/>
    </source>
</evidence>
<dbReference type="Proteomes" id="UP000585836">
    <property type="component" value="Unassembled WGS sequence"/>
</dbReference>
<dbReference type="InterPro" id="IPR005151">
    <property type="entry name" value="Tail-specific_protease"/>
</dbReference>
<feature type="region of interest" description="Disordered" evidence="1">
    <location>
        <begin position="326"/>
        <end position="346"/>
    </location>
</feature>
<feature type="compositionally biased region" description="Basic and acidic residues" evidence="1">
    <location>
        <begin position="326"/>
        <end position="336"/>
    </location>
</feature>
<dbReference type="PANTHER" id="PTHR11261:SF3">
    <property type="entry name" value="RETINOL-BINDING PROTEIN 3"/>
    <property type="match status" value="1"/>
</dbReference>
<dbReference type="PANTHER" id="PTHR11261">
    <property type="entry name" value="INTERPHOTORECEPTOR RETINOID-BINDING PROTEIN"/>
    <property type="match status" value="1"/>
</dbReference>
<gene>
    <name evidence="4" type="ORF">FHS34_002488</name>
</gene>
<evidence type="ECO:0000256" key="2">
    <source>
        <dbReference type="SAM" id="SignalP"/>
    </source>
</evidence>
<dbReference type="InterPro" id="IPR028204">
    <property type="entry name" value="Tricorn_C1"/>
</dbReference>
<dbReference type="CDD" id="cd07563">
    <property type="entry name" value="Peptidase_S41_IRBP"/>
    <property type="match status" value="1"/>
</dbReference>
<dbReference type="AlphaFoldDB" id="A0A7W9UQ45"/>
<keyword evidence="2" id="KW-0732">Signal</keyword>
<feature type="chain" id="PRO_5030544529" description="Tail specific protease domain-containing protein" evidence="2">
    <location>
        <begin position="21"/>
        <end position="457"/>
    </location>
</feature>
<dbReference type="InterPro" id="IPR029045">
    <property type="entry name" value="ClpP/crotonase-like_dom_sf"/>
</dbReference>